<evidence type="ECO:0000313" key="2">
    <source>
        <dbReference type="EMBL" id="SAL12997.1"/>
    </source>
</evidence>
<evidence type="ECO:0000313" key="3">
    <source>
        <dbReference type="Proteomes" id="UP000054770"/>
    </source>
</evidence>
<keyword evidence="3" id="KW-1185">Reference proteome</keyword>
<evidence type="ECO:0000256" key="1">
    <source>
        <dbReference type="SAM" id="MobiDB-lite"/>
    </source>
</evidence>
<dbReference type="AlphaFoldDB" id="A0A158EZJ2"/>
<sequence>MRSRFMELATGNKKNRVPSGIVISSEEQP</sequence>
<accession>A0A158EZJ2</accession>
<organism evidence="2 3">
    <name type="scientific">Caballeronia choica</name>
    <dbReference type="NCBI Taxonomy" id="326476"/>
    <lineage>
        <taxon>Bacteria</taxon>
        <taxon>Pseudomonadati</taxon>
        <taxon>Pseudomonadota</taxon>
        <taxon>Betaproteobacteria</taxon>
        <taxon>Burkholderiales</taxon>
        <taxon>Burkholderiaceae</taxon>
        <taxon>Caballeronia</taxon>
    </lineage>
</organism>
<feature type="region of interest" description="Disordered" evidence="1">
    <location>
        <begin position="1"/>
        <end position="29"/>
    </location>
</feature>
<dbReference type="Proteomes" id="UP000054770">
    <property type="component" value="Unassembled WGS sequence"/>
</dbReference>
<name>A0A158EZJ2_9BURK</name>
<reference evidence="2" key="1">
    <citation type="submission" date="2016-01" db="EMBL/GenBank/DDBJ databases">
        <authorList>
            <person name="Peeters C."/>
        </authorList>
    </citation>
    <scope>NUCLEOTIDE SEQUENCE [LARGE SCALE GENOMIC DNA]</scope>
    <source>
        <strain evidence="2">LMG 22940</strain>
    </source>
</reference>
<protein>
    <submittedName>
        <fullName evidence="2">Uncharacterized protein</fullName>
    </submittedName>
</protein>
<comment type="caution">
    <text evidence="2">The sequence shown here is derived from an EMBL/GenBank/DDBJ whole genome shotgun (WGS) entry which is preliminary data.</text>
</comment>
<dbReference type="EMBL" id="FCON02000001">
    <property type="protein sequence ID" value="SAL12997.1"/>
    <property type="molecule type" value="Genomic_DNA"/>
</dbReference>
<gene>
    <name evidence="2" type="ORF">AWB68_00152</name>
</gene>
<proteinExistence type="predicted"/>